<dbReference type="OrthoDB" id="251711at2759"/>
<name>K2LX28_TRYCR</name>
<feature type="compositionally biased region" description="Basic and acidic residues" evidence="1">
    <location>
        <begin position="164"/>
        <end position="175"/>
    </location>
</feature>
<evidence type="ECO:0000313" key="2">
    <source>
        <dbReference type="EMBL" id="EKF27153.1"/>
    </source>
</evidence>
<dbReference type="Proteomes" id="UP000007350">
    <property type="component" value="Unassembled WGS sequence"/>
</dbReference>
<comment type="caution">
    <text evidence="2">The sequence shown here is derived from an EMBL/GenBank/DDBJ whole genome shotgun (WGS) entry which is preliminary data.</text>
</comment>
<accession>K2LX28</accession>
<proteinExistence type="predicted"/>
<keyword evidence="3" id="KW-1185">Reference proteome</keyword>
<gene>
    <name evidence="2" type="ORF">MOQ_009130</name>
</gene>
<reference evidence="2 3" key="1">
    <citation type="journal article" date="2012" name="BMC Genomics">
        <title>Comparative genomic analysis of human infective Trypanosoma cruzi lineages with the bat-restricted subspecies T. cruzi marinkellei.</title>
        <authorList>
            <person name="Franzen O."/>
            <person name="Talavera-Lopez C."/>
            <person name="Ochaya S."/>
            <person name="Butler C.E."/>
            <person name="Messenger L.A."/>
            <person name="Lewis M.D."/>
            <person name="Llewellyn M.S."/>
            <person name="Marinkelle C.J."/>
            <person name="Tyler K.M."/>
            <person name="Miles M.A."/>
            <person name="Andersson B."/>
        </authorList>
    </citation>
    <scope>NUCLEOTIDE SEQUENCE [LARGE SCALE GENOMIC DNA]</scope>
    <source>
        <strain evidence="2 3">B7</strain>
    </source>
</reference>
<dbReference type="AlphaFoldDB" id="K2LX28"/>
<sequence>MASCLGRPMERVLFARIRDNIESRLTPQRSGFWPGNPSLGKLPHLRAAMRHGAPQRRTAAEFVGHTNALETADHDKVILKIRRLSIPNHIVRSPAEFLNDANAVVRIDKPTSSPNTSARGAPQETALGLIIRNIATNSLFSCTSNVPPIRHGILADDPALSHSAESEARSTRSQKEGPSAVAERTIKYFMKANAGKTGRAPLGTANAAPPRLAHEGAPAILERISTFLGVNFRNSRRMGKRVARHREESKQRLLQLTTTGFIAWGPKRDTLRAFQLAPPQVETMRGVRVWCWGASPTARSTLDTAQYGRKNCCSNPERR</sequence>
<evidence type="ECO:0000313" key="3">
    <source>
        <dbReference type="Proteomes" id="UP000007350"/>
    </source>
</evidence>
<evidence type="ECO:0000256" key="1">
    <source>
        <dbReference type="SAM" id="MobiDB-lite"/>
    </source>
</evidence>
<feature type="region of interest" description="Disordered" evidence="1">
    <location>
        <begin position="160"/>
        <end position="181"/>
    </location>
</feature>
<protein>
    <submittedName>
        <fullName evidence="2">Uncharacterized protein</fullName>
    </submittedName>
</protein>
<organism evidence="2 3">
    <name type="scientific">Trypanosoma cruzi marinkellei</name>
    <dbReference type="NCBI Taxonomy" id="85056"/>
    <lineage>
        <taxon>Eukaryota</taxon>
        <taxon>Discoba</taxon>
        <taxon>Euglenozoa</taxon>
        <taxon>Kinetoplastea</taxon>
        <taxon>Metakinetoplastina</taxon>
        <taxon>Trypanosomatida</taxon>
        <taxon>Trypanosomatidae</taxon>
        <taxon>Trypanosoma</taxon>
        <taxon>Schizotrypanum</taxon>
    </lineage>
</organism>
<dbReference type="EMBL" id="AHKC01018938">
    <property type="protein sequence ID" value="EKF27153.1"/>
    <property type="molecule type" value="Genomic_DNA"/>
</dbReference>